<evidence type="ECO:0000313" key="3">
    <source>
        <dbReference type="Proteomes" id="UP001059836"/>
    </source>
</evidence>
<gene>
    <name evidence="2" type="primary">yidD</name>
    <name evidence="2" type="ORF">GII31_22340</name>
</gene>
<organism evidence="2 3">
    <name type="scientific">Gordonia pseudamarae</name>
    <dbReference type="NCBI Taxonomy" id="2831662"/>
    <lineage>
        <taxon>Bacteria</taxon>
        <taxon>Bacillati</taxon>
        <taxon>Actinomycetota</taxon>
        <taxon>Actinomycetes</taxon>
        <taxon>Mycobacteriales</taxon>
        <taxon>Gordoniaceae</taxon>
        <taxon>Gordonia</taxon>
    </lineage>
</organism>
<keyword evidence="1" id="KW-1003">Cell membrane</keyword>
<dbReference type="NCBIfam" id="TIGR00278">
    <property type="entry name" value="membrane protein insertion efficiency factor YidD"/>
    <property type="match status" value="1"/>
</dbReference>
<keyword evidence="3" id="KW-1185">Reference proteome</keyword>
<dbReference type="Proteomes" id="UP001059836">
    <property type="component" value="Chromosome"/>
</dbReference>
<comment type="similarity">
    <text evidence="1">Belongs to the UPF0161 family.</text>
</comment>
<sequence length="114" mass="12872">MTQTSTHPTVARRLRLWPRRAVIFLIELYRSWISPMRMPTCRFEPTCSAYAVDALNAHGLVHGGTLAVVRLLKCGPWHKPGYDPVPERGLRHYLPGGRREAESAVRSTHSRGKG</sequence>
<proteinExistence type="inferred from homology"/>
<protein>
    <recommendedName>
        <fullName evidence="1">Putative membrane protein insertion efficiency factor</fullName>
    </recommendedName>
</protein>
<dbReference type="HAMAP" id="MF_00386">
    <property type="entry name" value="UPF0161_YidD"/>
    <property type="match status" value="1"/>
</dbReference>
<dbReference type="RefSeq" id="WP_213245643.1">
    <property type="nucleotide sequence ID" value="NZ_CP045806.1"/>
</dbReference>
<evidence type="ECO:0000256" key="1">
    <source>
        <dbReference type="HAMAP-Rule" id="MF_00386"/>
    </source>
</evidence>
<keyword evidence="1" id="KW-0472">Membrane</keyword>
<dbReference type="SMART" id="SM01234">
    <property type="entry name" value="Haemolytic"/>
    <property type="match status" value="1"/>
</dbReference>
<reference evidence="2" key="1">
    <citation type="journal article" date="2021" name="Nat. Microbiol.">
        <title>Cocultivation of an ultrasmall environmental parasitic bacterium with lytic ability against bacteria associated with wastewater foams.</title>
        <authorList>
            <person name="Batinovic S."/>
            <person name="Rose J.J.A."/>
            <person name="Ratcliffe J."/>
            <person name="Seviour R.J."/>
            <person name="Petrovski S."/>
        </authorList>
    </citation>
    <scope>NUCLEOTIDE SEQUENCE</scope>
    <source>
        <strain evidence="2">CON9</strain>
    </source>
</reference>
<dbReference type="PANTHER" id="PTHR33383">
    <property type="entry name" value="MEMBRANE PROTEIN INSERTION EFFICIENCY FACTOR-RELATED"/>
    <property type="match status" value="1"/>
</dbReference>
<evidence type="ECO:0000313" key="2">
    <source>
        <dbReference type="EMBL" id="QHN37222.1"/>
    </source>
</evidence>
<dbReference type="InterPro" id="IPR002696">
    <property type="entry name" value="Membr_insert_effic_factor_YidD"/>
</dbReference>
<accession>A0ABX6IMQ2</accession>
<name>A0ABX6IMQ2_9ACTN</name>
<comment type="function">
    <text evidence="1">Could be involved in insertion of integral membrane proteins into the membrane.</text>
</comment>
<dbReference type="Pfam" id="PF01809">
    <property type="entry name" value="YidD"/>
    <property type="match status" value="1"/>
</dbReference>
<comment type="subcellular location">
    <subcellularLocation>
        <location evidence="1">Cell membrane</location>
        <topology evidence="1">Peripheral membrane protein</topology>
        <orientation evidence="1">Cytoplasmic side</orientation>
    </subcellularLocation>
</comment>
<dbReference type="PANTHER" id="PTHR33383:SF1">
    <property type="entry name" value="MEMBRANE PROTEIN INSERTION EFFICIENCY FACTOR-RELATED"/>
    <property type="match status" value="1"/>
</dbReference>
<dbReference type="EMBL" id="CP045809">
    <property type="protein sequence ID" value="QHN37222.1"/>
    <property type="molecule type" value="Genomic_DNA"/>
</dbReference>